<organism evidence="1 2">
    <name type="scientific">Pseudomonas luteola</name>
    <dbReference type="NCBI Taxonomy" id="47886"/>
    <lineage>
        <taxon>Bacteria</taxon>
        <taxon>Pseudomonadati</taxon>
        <taxon>Pseudomonadota</taxon>
        <taxon>Gammaproteobacteria</taxon>
        <taxon>Pseudomonadales</taxon>
        <taxon>Pseudomonadaceae</taxon>
        <taxon>Pseudomonas</taxon>
    </lineage>
</organism>
<proteinExistence type="predicted"/>
<evidence type="ECO:0008006" key="3">
    <source>
        <dbReference type="Google" id="ProtNLM"/>
    </source>
</evidence>
<gene>
    <name evidence="1" type="ORF">IRZ65_20650</name>
</gene>
<keyword evidence="2" id="KW-1185">Reference proteome</keyword>
<evidence type="ECO:0000313" key="1">
    <source>
        <dbReference type="EMBL" id="MBF8643084.1"/>
    </source>
</evidence>
<dbReference type="Proteomes" id="UP000626180">
    <property type="component" value="Unassembled WGS sequence"/>
</dbReference>
<evidence type="ECO:0000313" key="2">
    <source>
        <dbReference type="Proteomes" id="UP000626180"/>
    </source>
</evidence>
<comment type="caution">
    <text evidence="1">The sequence shown here is derived from an EMBL/GenBank/DDBJ whole genome shotgun (WGS) entry which is preliminary data.</text>
</comment>
<reference evidence="1 2" key="1">
    <citation type="submission" date="2020-10" db="EMBL/GenBank/DDBJ databases">
        <title>Genome sequences of Pseudomonas isolates.</title>
        <authorList>
            <person name="Wessels L."/>
            <person name="Reich F."/>
            <person name="Hammerl J."/>
        </authorList>
    </citation>
    <scope>NUCLEOTIDE SEQUENCE [LARGE SCALE GENOMIC DNA]</scope>
    <source>
        <strain evidence="1 2">20-MO00624-0</strain>
    </source>
</reference>
<dbReference type="RefSeq" id="WP_196122137.1">
    <property type="nucleotide sequence ID" value="NZ_JADMCD010000014.1"/>
</dbReference>
<protein>
    <recommendedName>
        <fullName evidence="3">Phage protein</fullName>
    </recommendedName>
</protein>
<dbReference type="EMBL" id="JADMCD010000014">
    <property type="protein sequence ID" value="MBF8643084.1"/>
    <property type="molecule type" value="Genomic_DNA"/>
</dbReference>
<sequence length="134" mass="14739">MSKKAGIHIGPQLDAVIGVTGDKAGITTSRRVNVIGDRYAEILRRERIEKLFSDAEWNALKDMLAGVCSEPAALIRGSLSMGWEDAIEDGLADKWGVDPVGLSRKLAELNYLQEVCVIEAVERWWRNQDNAGTA</sequence>
<accession>A0ABS0FRZ6</accession>
<name>A0ABS0FRZ6_PSELU</name>